<keyword evidence="2" id="KW-1185">Reference proteome</keyword>
<dbReference type="OrthoDB" id="6606119at2759"/>
<organism evidence="1">
    <name type="scientific">Sipha flava</name>
    <name type="common">yellow sugarcane aphid</name>
    <dbReference type="NCBI Taxonomy" id="143950"/>
    <lineage>
        <taxon>Eukaryota</taxon>
        <taxon>Metazoa</taxon>
        <taxon>Ecdysozoa</taxon>
        <taxon>Arthropoda</taxon>
        <taxon>Hexapoda</taxon>
        <taxon>Insecta</taxon>
        <taxon>Pterygota</taxon>
        <taxon>Neoptera</taxon>
        <taxon>Paraneoptera</taxon>
        <taxon>Hemiptera</taxon>
        <taxon>Sternorrhyncha</taxon>
        <taxon>Aphidomorpha</taxon>
        <taxon>Aphidoidea</taxon>
        <taxon>Aphididae</taxon>
        <taxon>Sipha</taxon>
    </lineage>
</organism>
<dbReference type="Proteomes" id="UP000694846">
    <property type="component" value="Unplaced"/>
</dbReference>
<name>A0A2S2Q4Q9_9HEMI</name>
<reference evidence="1" key="1">
    <citation type="submission" date="2018-04" db="EMBL/GenBank/DDBJ databases">
        <title>Transcriptome assembly of Sipha flava.</title>
        <authorList>
            <person name="Scully E.D."/>
            <person name="Geib S.M."/>
            <person name="Palmer N.A."/>
            <person name="Koch K."/>
            <person name="Bradshaw J."/>
            <person name="Heng-Moss T."/>
            <person name="Sarath G."/>
        </authorList>
    </citation>
    <scope>NUCLEOTIDE SEQUENCE</scope>
</reference>
<dbReference type="GeneID" id="112689732"/>
<evidence type="ECO:0000313" key="3">
    <source>
        <dbReference type="RefSeq" id="XP_025419344.1"/>
    </source>
</evidence>
<dbReference type="RefSeq" id="XP_025419344.1">
    <property type="nucleotide sequence ID" value="XM_025563559.1"/>
</dbReference>
<dbReference type="EMBL" id="GGMS01003515">
    <property type="protein sequence ID" value="MBY72718.1"/>
    <property type="molecule type" value="Transcribed_RNA"/>
</dbReference>
<dbReference type="AlphaFoldDB" id="A0A2S2Q4Q9"/>
<reference evidence="3" key="2">
    <citation type="submission" date="2025-04" db="UniProtKB">
        <authorList>
            <consortium name="RefSeq"/>
        </authorList>
    </citation>
    <scope>IDENTIFICATION</scope>
    <source>
        <tissue evidence="3">Whole body</tissue>
    </source>
</reference>
<sequence length="278" mass="31054">MARINLRQILFTVQLAFVAVSFLAVDVNGFSAFEWSKSLTKSAARSLVKMPSMMMDGSQIMTQKIVGTVGNAVSQVTPLKTVVDSTGRIMSNVLGSTSRLLGKDVRPEHEMMFLYSRQLTNLGTARQYQNAIKEVIGLALYNVVLHGDEMEGKRYTGVDAATMPVLDRVVKDLQMAGAGQPEIDDIVWLLGRNGKADIPEDMEKQILGVMKDTHGNFRTKGIIEELRWIAQHPHGFYKLNENELNDYKLNTDTLFKSCTVIYPPKFETMEKSNSKVSN</sequence>
<gene>
    <name evidence="3" type="primary">LOC112689732</name>
    <name evidence="1" type="ORF">g.169092</name>
</gene>
<proteinExistence type="predicted"/>
<evidence type="ECO:0000313" key="2">
    <source>
        <dbReference type="Proteomes" id="UP000694846"/>
    </source>
</evidence>
<accession>A0A2S2Q4Q9</accession>
<protein>
    <submittedName>
        <fullName evidence="3">Uncharacterized protein LOC112689732</fullName>
    </submittedName>
</protein>
<evidence type="ECO:0000313" key="1">
    <source>
        <dbReference type="EMBL" id="MBY72718.1"/>
    </source>
</evidence>